<evidence type="ECO:0000256" key="3">
    <source>
        <dbReference type="ARBA" id="ARBA00014588"/>
    </source>
</evidence>
<dbReference type="InterPro" id="IPR030231">
    <property type="entry name" value="Gpn2"/>
</dbReference>
<dbReference type="Gene3D" id="3.40.50.300">
    <property type="entry name" value="P-loop containing nucleotide triphosphate hydrolases"/>
    <property type="match status" value="1"/>
</dbReference>
<dbReference type="Pfam" id="PF03029">
    <property type="entry name" value="ATP_bind_1"/>
    <property type="match status" value="1"/>
</dbReference>
<dbReference type="OrthoDB" id="5839at2759"/>
<comment type="subunit">
    <text evidence="7">Heterodimers with GPN1 or GPN3. Binds to RNA polymerase II (RNAPII).</text>
</comment>
<evidence type="ECO:0000256" key="4">
    <source>
        <dbReference type="ARBA" id="ARBA00022741"/>
    </source>
</evidence>
<keyword evidence="4 8" id="KW-0547">Nucleotide-binding</keyword>
<dbReference type="EMBL" id="VXIV02003139">
    <property type="protein sequence ID" value="KAF6021037.1"/>
    <property type="molecule type" value="Genomic_DNA"/>
</dbReference>
<keyword evidence="6 8" id="KW-0342">GTP-binding</keyword>
<reference evidence="9" key="1">
    <citation type="submission" date="2020-06" db="EMBL/GenBank/DDBJ databases">
        <title>Draft genome of Bugula neritina, a colonial animal packing powerful symbionts and potential medicines.</title>
        <authorList>
            <person name="Rayko M."/>
        </authorList>
    </citation>
    <scope>NUCLEOTIDE SEQUENCE [LARGE SCALE GENOMIC DNA]</scope>
    <source>
        <strain evidence="9">Kwan_BN1</strain>
    </source>
</reference>
<evidence type="ECO:0000313" key="9">
    <source>
        <dbReference type="EMBL" id="KAF6021037.1"/>
    </source>
</evidence>
<dbReference type="GO" id="GO:0005737">
    <property type="term" value="C:cytoplasm"/>
    <property type="evidence" value="ECO:0007669"/>
    <property type="project" value="TreeGrafter"/>
</dbReference>
<comment type="similarity">
    <text evidence="2 8">Belongs to the GPN-loop GTPase family.</text>
</comment>
<gene>
    <name evidence="9" type="ORF">EB796_020684</name>
</gene>
<dbReference type="CDD" id="cd17871">
    <property type="entry name" value="GPN2"/>
    <property type="match status" value="1"/>
</dbReference>
<evidence type="ECO:0000313" key="10">
    <source>
        <dbReference type="Proteomes" id="UP000593567"/>
    </source>
</evidence>
<evidence type="ECO:0000256" key="5">
    <source>
        <dbReference type="ARBA" id="ARBA00022801"/>
    </source>
</evidence>
<dbReference type="GO" id="GO:0005525">
    <property type="term" value="F:GTP binding"/>
    <property type="evidence" value="ECO:0007669"/>
    <property type="project" value="UniProtKB-KW"/>
</dbReference>
<evidence type="ECO:0000256" key="2">
    <source>
        <dbReference type="ARBA" id="ARBA00005290"/>
    </source>
</evidence>
<evidence type="ECO:0000256" key="6">
    <source>
        <dbReference type="ARBA" id="ARBA00023134"/>
    </source>
</evidence>
<proteinExistence type="inferred from homology"/>
<comment type="function">
    <text evidence="1 8">Small GTPase required for proper localization of RNA polymerase II and III (RNAPII and RNAPIII). May act at an RNAP assembly step prior to nuclear import.</text>
</comment>
<dbReference type="InterPro" id="IPR004130">
    <property type="entry name" value="Gpn"/>
</dbReference>
<protein>
    <recommendedName>
        <fullName evidence="3 8">GPN-loop GTPase 2</fullName>
    </recommendedName>
</protein>
<keyword evidence="5 8" id="KW-0378">Hydrolase</keyword>
<dbReference type="PANTHER" id="PTHR21231:SF3">
    <property type="entry name" value="GPN-LOOP GTPASE 2"/>
    <property type="match status" value="1"/>
</dbReference>
<dbReference type="FunFam" id="3.40.50.300:FF:000338">
    <property type="entry name" value="GPN-loop GTPase 2"/>
    <property type="match status" value="1"/>
</dbReference>
<dbReference type="PANTHER" id="PTHR21231">
    <property type="entry name" value="XPA-BINDING PROTEIN 1-RELATED"/>
    <property type="match status" value="1"/>
</dbReference>
<dbReference type="InterPro" id="IPR027417">
    <property type="entry name" value="P-loop_NTPase"/>
</dbReference>
<accession>A0A7J7J599</accession>
<dbReference type="GO" id="GO:0003924">
    <property type="term" value="F:GTPase activity"/>
    <property type="evidence" value="ECO:0007669"/>
    <property type="project" value="TreeGrafter"/>
</dbReference>
<name>A0A7J7J599_BUGNE</name>
<dbReference type="Proteomes" id="UP000593567">
    <property type="component" value="Unassembled WGS sequence"/>
</dbReference>
<evidence type="ECO:0000256" key="1">
    <source>
        <dbReference type="ARBA" id="ARBA00003181"/>
    </source>
</evidence>
<dbReference type="SUPFAM" id="SSF52540">
    <property type="entry name" value="P-loop containing nucleoside triphosphate hydrolases"/>
    <property type="match status" value="1"/>
</dbReference>
<evidence type="ECO:0000256" key="8">
    <source>
        <dbReference type="RuleBase" id="RU365059"/>
    </source>
</evidence>
<organism evidence="9 10">
    <name type="scientific">Bugula neritina</name>
    <name type="common">Brown bryozoan</name>
    <name type="synonym">Sertularia neritina</name>
    <dbReference type="NCBI Taxonomy" id="10212"/>
    <lineage>
        <taxon>Eukaryota</taxon>
        <taxon>Metazoa</taxon>
        <taxon>Spiralia</taxon>
        <taxon>Lophotrochozoa</taxon>
        <taxon>Bryozoa</taxon>
        <taxon>Gymnolaemata</taxon>
        <taxon>Cheilostomatida</taxon>
        <taxon>Flustrina</taxon>
        <taxon>Buguloidea</taxon>
        <taxon>Bugulidae</taxon>
        <taxon>Bugula</taxon>
    </lineage>
</organism>
<evidence type="ECO:0000256" key="7">
    <source>
        <dbReference type="ARBA" id="ARBA00046611"/>
    </source>
</evidence>
<sequence length="390" mass="43895">MQCSYYLQNDLEVGASVSSSSVNRGSCILAHSALMGCFYIYYQFEVYVVSFDYRFKKSAMSSLPRFGQMVVGPPGSGKSTYCKAMKEFLTTMGRKVEIINMDPANDELPYECKVNISDLITVSDVMESLTLGPNGGLMYCMEYIETNLDWLISAISKLSSDTYILIDCPGQVELYTHHKSVRNILDYMTHKLDYRLAAVHLVDSHYCTESSKFISVLLTSLSTMLQIEMPHINILSKVDLIEHYGKLDFNIDFYTDVLDLHQLIDTFEEQSGFMSKFKKLNEKIVEVVENYGLVTFIPLTVKDEGTMGNVMTHIDKANGYIYGKAEDDAIRQMYSAGTGFEWDKIATVVAVPNQPLNLFGSTLHLFNIDCNCSSQTSTLSPTCLLLDIML</sequence>
<comment type="caution">
    <text evidence="9">The sequence shown here is derived from an EMBL/GenBank/DDBJ whole genome shotgun (WGS) entry which is preliminary data.</text>
</comment>
<keyword evidence="10" id="KW-1185">Reference proteome</keyword>
<dbReference type="AlphaFoldDB" id="A0A7J7J599"/>